<accession>A0A5K8A9P0</accession>
<dbReference type="InterPro" id="IPR007069">
    <property type="entry name" value="Transposase_32"/>
</dbReference>
<dbReference type="PANTHER" id="PTHR37023">
    <property type="entry name" value="TRANSPOSASE"/>
    <property type="match status" value="1"/>
</dbReference>
<evidence type="ECO:0000259" key="1">
    <source>
        <dbReference type="Pfam" id="PF04986"/>
    </source>
</evidence>
<protein>
    <submittedName>
        <fullName evidence="3">Uncharacterized protein</fullName>
    </submittedName>
</protein>
<dbReference type="GO" id="GO:0006313">
    <property type="term" value="P:DNA transposition"/>
    <property type="evidence" value="ECO:0007669"/>
    <property type="project" value="InterPro"/>
</dbReference>
<dbReference type="GO" id="GO:0003677">
    <property type="term" value="F:DNA binding"/>
    <property type="evidence" value="ECO:0007669"/>
    <property type="project" value="InterPro"/>
</dbReference>
<feature type="domain" description="Transposase zinc-binding" evidence="2">
    <location>
        <begin position="41"/>
        <end position="127"/>
    </location>
</feature>
<reference evidence="3 4" key="1">
    <citation type="submission" date="2019-11" db="EMBL/GenBank/DDBJ databases">
        <title>Comparative genomics of hydrocarbon-degrading Desulfosarcina strains.</title>
        <authorList>
            <person name="Watanabe M."/>
            <person name="Kojima H."/>
            <person name="Fukui M."/>
        </authorList>
    </citation>
    <scope>NUCLEOTIDE SEQUENCE [LARGE SCALE GENOMIC DNA]</scope>
    <source>
        <strain evidence="4">oXyS1</strain>
    </source>
</reference>
<organism evidence="3 4">
    <name type="scientific">Desulfosarcina ovata subsp. ovata</name>
    <dbReference type="NCBI Taxonomy" id="2752305"/>
    <lineage>
        <taxon>Bacteria</taxon>
        <taxon>Pseudomonadati</taxon>
        <taxon>Thermodesulfobacteriota</taxon>
        <taxon>Desulfobacteria</taxon>
        <taxon>Desulfobacterales</taxon>
        <taxon>Desulfosarcinaceae</taxon>
        <taxon>Desulfosarcina</taxon>
    </lineage>
</organism>
<keyword evidence="4" id="KW-1185">Reference proteome</keyword>
<gene>
    <name evidence="3" type="ORF">DSCOOX_24920</name>
</gene>
<dbReference type="InterPro" id="IPR026889">
    <property type="entry name" value="Zn_Tnp"/>
</dbReference>
<proteinExistence type="predicted"/>
<evidence type="ECO:0000259" key="2">
    <source>
        <dbReference type="Pfam" id="PF14319"/>
    </source>
</evidence>
<dbReference type="GO" id="GO:0004803">
    <property type="term" value="F:transposase activity"/>
    <property type="evidence" value="ECO:0007669"/>
    <property type="project" value="InterPro"/>
</dbReference>
<sequence>MSQAMPDLNALNVYQPRNPRAGGYYQCVEDHFEELERIWDDKYANRFGFWQDYVTNVIHRYLECGDLHFGFARVKCEACGHEYLLAFSCKRRHFCPSCHQKRVVEYSEWLLGNVLKAVPHRQWVFSIPKRLRIYFLYNRKLLSKLSKCAWNVIRACLESTALQDDATPGASIAIHTYGDFLNFNPHAHAIVPDGCFLGDSDFQMAPMITGKDLSEAFRHEVLTMLKKEGKINDAVIENMMSWHHSGFHVHIGERIWPEDEKGLENLARYIIRACFSQERMVYIPVTEATDGVAKVIYTSKDGKTRKTFDALDWLAHLVTHVPGRYATSQFS</sequence>
<feature type="domain" description="Transposase IS801/IS1294" evidence="1">
    <location>
        <begin position="169"/>
        <end position="323"/>
    </location>
</feature>
<evidence type="ECO:0000313" key="3">
    <source>
        <dbReference type="EMBL" id="BBO89312.1"/>
    </source>
</evidence>
<dbReference type="Pfam" id="PF14319">
    <property type="entry name" value="Zn_Tnp_IS91"/>
    <property type="match status" value="1"/>
</dbReference>
<evidence type="ECO:0000313" key="4">
    <source>
        <dbReference type="Proteomes" id="UP000422108"/>
    </source>
</evidence>
<dbReference type="Pfam" id="PF04986">
    <property type="entry name" value="Y2_Tnp"/>
    <property type="match status" value="1"/>
</dbReference>
<dbReference type="EMBL" id="AP021879">
    <property type="protein sequence ID" value="BBO89312.1"/>
    <property type="molecule type" value="Genomic_DNA"/>
</dbReference>
<name>A0A5K8A9P0_9BACT</name>
<dbReference type="Proteomes" id="UP000422108">
    <property type="component" value="Chromosome"/>
</dbReference>
<dbReference type="PANTHER" id="PTHR37023:SF1">
    <property type="entry name" value="ISSOD25 TRANSPOSASE TNPA_ISSOD25"/>
    <property type="match status" value="1"/>
</dbReference>
<dbReference type="AlphaFoldDB" id="A0A5K8A9P0"/>